<dbReference type="PANTHER" id="PTHR28629">
    <property type="entry name" value="TRIOKINASE/FMN CYCLASE"/>
    <property type="match status" value="1"/>
</dbReference>
<feature type="domain" description="DhaK" evidence="1">
    <location>
        <begin position="7"/>
        <end position="331"/>
    </location>
</feature>
<dbReference type="Proteomes" id="UP000237073">
    <property type="component" value="Unassembled WGS sequence"/>
</dbReference>
<dbReference type="Gene3D" id="3.30.1180.20">
    <property type="entry name" value="Dihydroxyacetone kinase, domain 2"/>
    <property type="match status" value="1"/>
</dbReference>
<reference evidence="4 5" key="1">
    <citation type="submission" date="2018-01" db="EMBL/GenBank/DDBJ databases">
        <title>Superficieibacter electus gen. nov., sp. nov., an extended-spectrum beta-lactamase possessing member of the Enterobacteriaceae family, isolated from intensive care unit surfaces.</title>
        <authorList>
            <person name="Potter R.F."/>
            <person name="D'Souza A.W."/>
        </authorList>
    </citation>
    <scope>NUCLEOTIDE SEQUENCE [LARGE SCALE GENOMIC DNA]</scope>
    <source>
        <strain evidence="3 5">BP-1</strain>
        <strain evidence="2 4">BP-2</strain>
    </source>
</reference>
<dbReference type="PANTHER" id="PTHR28629:SF4">
    <property type="entry name" value="TRIOKINASE_FMN CYCLASE"/>
    <property type="match status" value="1"/>
</dbReference>
<organism evidence="3 5">
    <name type="scientific">Superficieibacter electus</name>
    <dbReference type="NCBI Taxonomy" id="2022662"/>
    <lineage>
        <taxon>Bacteria</taxon>
        <taxon>Pseudomonadati</taxon>
        <taxon>Pseudomonadota</taxon>
        <taxon>Gammaproteobacteria</taxon>
        <taxon>Enterobacterales</taxon>
        <taxon>Enterobacteriaceae</taxon>
        <taxon>Superficieibacter</taxon>
    </lineage>
</organism>
<name>A0A2P5GUS6_9ENTR</name>
<evidence type="ECO:0000259" key="1">
    <source>
        <dbReference type="PROSITE" id="PS51481"/>
    </source>
</evidence>
<dbReference type="GO" id="GO:0019563">
    <property type="term" value="P:glycerol catabolic process"/>
    <property type="evidence" value="ECO:0007669"/>
    <property type="project" value="TreeGrafter"/>
</dbReference>
<dbReference type="EMBL" id="PQGD01000002">
    <property type="protein sequence ID" value="POP50302.1"/>
    <property type="molecule type" value="Genomic_DNA"/>
</dbReference>
<dbReference type="Gene3D" id="3.40.50.10440">
    <property type="entry name" value="Dihydroxyacetone kinase, domain 1"/>
    <property type="match status" value="1"/>
</dbReference>
<dbReference type="RefSeq" id="WP_103676420.1">
    <property type="nucleotide sequence ID" value="NZ_PQGD01000002.1"/>
</dbReference>
<keyword evidence="3" id="KW-0808">Transferase</keyword>
<dbReference type="InterPro" id="IPR050861">
    <property type="entry name" value="Dihydroxyacetone_Kinase"/>
</dbReference>
<evidence type="ECO:0000313" key="3">
    <source>
        <dbReference type="EMBL" id="POP50302.1"/>
    </source>
</evidence>
<evidence type="ECO:0000313" key="2">
    <source>
        <dbReference type="EMBL" id="POP44284.1"/>
    </source>
</evidence>
<dbReference type="GO" id="GO:0004371">
    <property type="term" value="F:glycerone kinase activity"/>
    <property type="evidence" value="ECO:0007669"/>
    <property type="project" value="InterPro"/>
</dbReference>
<dbReference type="FunFam" id="3.40.50.10440:FF:000001">
    <property type="entry name" value="Dihydroxyacetone kinase, DhaK subunit"/>
    <property type="match status" value="1"/>
</dbReference>
<dbReference type="PROSITE" id="PS51481">
    <property type="entry name" value="DHAK"/>
    <property type="match status" value="1"/>
</dbReference>
<dbReference type="GO" id="GO:0005829">
    <property type="term" value="C:cytosol"/>
    <property type="evidence" value="ECO:0007669"/>
    <property type="project" value="TreeGrafter"/>
</dbReference>
<evidence type="ECO:0000313" key="5">
    <source>
        <dbReference type="Proteomes" id="UP000247005"/>
    </source>
</evidence>
<accession>A0A2P5GUS6</accession>
<dbReference type="Proteomes" id="UP000247005">
    <property type="component" value="Unassembled WGS sequence"/>
</dbReference>
<sequence length="335" mass="35161">MQRLINDPDNVVDDMLSGFLQVHGDRVQASVANPRVIFSKRAADEPARVGLVSGGGSGHEPAFIGYVGEGLLDAVAVGEVFSSPGPGAFLEAIRGADRGNGVACLFGNYAGDSMNVQMAIRLAEEEGRRVAVVKARDDIASAPKSEAEKRHGIAGGVLMWKTAGAIAAQGGTLEEVTTIATQTAQRTRSVCIGLAPCTIPAAGKPNFTIDAGNFEFGIGHHGETGQYVAPLDSAQNIAKTMVAALLTDFNLPAGNEFAVMVSGLGATPLMEQYLMAGHVIEALRREGHTVWRCYTGDYVTSLDMNGLCLTFLQLDEHLKPLLSFPASASGLASLY</sequence>
<keyword evidence="3" id="KW-0418">Kinase</keyword>
<comment type="caution">
    <text evidence="3">The sequence shown here is derived from an EMBL/GenBank/DDBJ whole genome shotgun (WGS) entry which is preliminary data.</text>
</comment>
<dbReference type="EMBL" id="PQGE01000010">
    <property type="protein sequence ID" value="POP44284.1"/>
    <property type="molecule type" value="Genomic_DNA"/>
</dbReference>
<dbReference type="AlphaFoldDB" id="A0A2P5GUS6"/>
<dbReference type="OrthoDB" id="9806345at2"/>
<dbReference type="InterPro" id="IPR004006">
    <property type="entry name" value="DhaK_dom"/>
</dbReference>
<evidence type="ECO:0000313" key="4">
    <source>
        <dbReference type="Proteomes" id="UP000237073"/>
    </source>
</evidence>
<dbReference type="Pfam" id="PF02733">
    <property type="entry name" value="Dak1"/>
    <property type="match status" value="1"/>
</dbReference>
<dbReference type="SUPFAM" id="SSF82549">
    <property type="entry name" value="DAK1/DegV-like"/>
    <property type="match status" value="1"/>
</dbReference>
<gene>
    <name evidence="3" type="ORF">CHU32_02430</name>
    <name evidence="2" type="ORF">CHU33_12540</name>
</gene>
<proteinExistence type="predicted"/>
<protein>
    <submittedName>
        <fullName evidence="3">Dihydroxyacetone kinase</fullName>
    </submittedName>
</protein>
<keyword evidence="4" id="KW-1185">Reference proteome</keyword>